<dbReference type="Proteomes" id="UP001186974">
    <property type="component" value="Unassembled WGS sequence"/>
</dbReference>
<organism evidence="1 2">
    <name type="scientific">Coniosporium uncinatum</name>
    <dbReference type="NCBI Taxonomy" id="93489"/>
    <lineage>
        <taxon>Eukaryota</taxon>
        <taxon>Fungi</taxon>
        <taxon>Dikarya</taxon>
        <taxon>Ascomycota</taxon>
        <taxon>Pezizomycotina</taxon>
        <taxon>Dothideomycetes</taxon>
        <taxon>Dothideomycetes incertae sedis</taxon>
        <taxon>Coniosporium</taxon>
    </lineage>
</organism>
<evidence type="ECO:0000313" key="1">
    <source>
        <dbReference type="EMBL" id="KAK3064066.1"/>
    </source>
</evidence>
<accession>A0ACC3DA55</accession>
<gene>
    <name evidence="1" type="ORF">LTS18_010406</name>
</gene>
<protein>
    <submittedName>
        <fullName evidence="1">Uncharacterized protein</fullName>
    </submittedName>
</protein>
<proteinExistence type="predicted"/>
<evidence type="ECO:0000313" key="2">
    <source>
        <dbReference type="Proteomes" id="UP001186974"/>
    </source>
</evidence>
<reference evidence="1" key="1">
    <citation type="submission" date="2024-09" db="EMBL/GenBank/DDBJ databases">
        <title>Black Yeasts Isolated from many extreme environments.</title>
        <authorList>
            <person name="Coleine C."/>
            <person name="Stajich J.E."/>
            <person name="Selbmann L."/>
        </authorList>
    </citation>
    <scope>NUCLEOTIDE SEQUENCE</scope>
    <source>
        <strain evidence="1">CCFEE 5737</strain>
    </source>
</reference>
<name>A0ACC3DA55_9PEZI</name>
<sequence>MADRAGTVSKLTLARTFSACVECFGLIHPAKEWNREQHLLLTALGIQQGRLLIWGANMGITELGEGRDPRLDDPDLRAAVESALHTIIHRPSHVTREEAFEKYGLKPPKKFTSAYQPALDVNRLESFREKYYDLQYHEHWEERRGMSITSMHWTVTDNAKFANFVKMCKENIDSLIALMGNGDHVDRAMKHDIRALGWHPVFEKSKASRDMSSLRLIRDACKDEYPEYSATTEGALKYLEGEWAESYGNMMVQTQPSEYGTPRSKSVGNAEMLKVKRPGLFSRLSHNFRKKSYQGDSKSGLHIPADDSTRSKSVSHAPSMPAVPDELALATVRSKSMSDAVGVRPDSGTSQTAMDSSMTRIETATSQGSGGSDPMGRVETAKSNAGSVVYPIQSMISRHDQWKPNY</sequence>
<comment type="caution">
    <text evidence="1">The sequence shown here is derived from an EMBL/GenBank/DDBJ whole genome shotgun (WGS) entry which is preliminary data.</text>
</comment>
<dbReference type="EMBL" id="JAWDJW010006624">
    <property type="protein sequence ID" value="KAK3064066.1"/>
    <property type="molecule type" value="Genomic_DNA"/>
</dbReference>
<keyword evidence="2" id="KW-1185">Reference proteome</keyword>